<accession>A0A7W5HL18</accession>
<evidence type="ECO:0000313" key="3">
    <source>
        <dbReference type="Proteomes" id="UP000518892"/>
    </source>
</evidence>
<reference evidence="2 3" key="1">
    <citation type="submission" date="2020-08" db="EMBL/GenBank/DDBJ databases">
        <title>Genomic Encyclopedia of Type Strains, Phase III (KMG-III): the genomes of soil and plant-associated and newly described type strains.</title>
        <authorList>
            <person name="Whitman W."/>
        </authorList>
    </citation>
    <scope>NUCLEOTIDE SEQUENCE [LARGE SCALE GENOMIC DNA]</scope>
    <source>
        <strain evidence="2 3">CECT 7744</strain>
    </source>
</reference>
<evidence type="ECO:0000256" key="1">
    <source>
        <dbReference type="SAM" id="MobiDB-lite"/>
    </source>
</evidence>
<dbReference type="AlphaFoldDB" id="A0A7W5HL18"/>
<dbReference type="Proteomes" id="UP000518892">
    <property type="component" value="Unassembled WGS sequence"/>
</dbReference>
<evidence type="ECO:0000313" key="2">
    <source>
        <dbReference type="EMBL" id="MBB3231057.1"/>
    </source>
</evidence>
<proteinExistence type="predicted"/>
<keyword evidence="3" id="KW-1185">Reference proteome</keyword>
<feature type="compositionally biased region" description="Basic and acidic residues" evidence="1">
    <location>
        <begin position="1"/>
        <end position="11"/>
    </location>
</feature>
<feature type="compositionally biased region" description="Basic and acidic residues" evidence="1">
    <location>
        <begin position="43"/>
        <end position="53"/>
    </location>
</feature>
<comment type="caution">
    <text evidence="2">The sequence shown here is derived from an EMBL/GenBank/DDBJ whole genome shotgun (WGS) entry which is preliminary data.</text>
</comment>
<name>A0A7W5HL18_9GAMM</name>
<sequence>MSRFRDADHSHNSATTVRAGIRRGHSKGHPNDDKQAESPAVARLRERLSRVKA</sequence>
<organism evidence="2 3">
    <name type="scientific">Halomonas stenophila</name>
    <dbReference type="NCBI Taxonomy" id="795312"/>
    <lineage>
        <taxon>Bacteria</taxon>
        <taxon>Pseudomonadati</taxon>
        <taxon>Pseudomonadota</taxon>
        <taxon>Gammaproteobacteria</taxon>
        <taxon>Oceanospirillales</taxon>
        <taxon>Halomonadaceae</taxon>
        <taxon>Halomonas</taxon>
    </lineage>
</organism>
<gene>
    <name evidence="2" type="ORF">FHR97_001909</name>
</gene>
<dbReference type="EMBL" id="JACHXR010000004">
    <property type="protein sequence ID" value="MBB3231057.1"/>
    <property type="molecule type" value="Genomic_DNA"/>
</dbReference>
<protein>
    <submittedName>
        <fullName evidence="2">Uncharacterized protein</fullName>
    </submittedName>
</protein>
<feature type="region of interest" description="Disordered" evidence="1">
    <location>
        <begin position="1"/>
        <end position="53"/>
    </location>
</feature>